<evidence type="ECO:0000256" key="1">
    <source>
        <dbReference type="ARBA" id="ARBA00004141"/>
    </source>
</evidence>
<accession>A0A7R9LKP9</accession>
<evidence type="ECO:0000256" key="2">
    <source>
        <dbReference type="ARBA" id="ARBA00022448"/>
    </source>
</evidence>
<gene>
    <name evidence="8" type="ORF">ONB1V03_LOCUS4154</name>
</gene>
<comment type="subcellular location">
    <subcellularLocation>
        <location evidence="1">Membrane</location>
        <topology evidence="1">Multi-pass membrane protein</topology>
    </subcellularLocation>
</comment>
<protein>
    <recommendedName>
        <fullName evidence="7">ABC-2 type transporter transmembrane domain-containing protein</fullName>
    </recommendedName>
</protein>
<evidence type="ECO:0000256" key="5">
    <source>
        <dbReference type="ARBA" id="ARBA00023136"/>
    </source>
</evidence>
<feature type="transmembrane region" description="Helical" evidence="6">
    <location>
        <begin position="185"/>
        <end position="211"/>
    </location>
</feature>
<evidence type="ECO:0000259" key="7">
    <source>
        <dbReference type="Pfam" id="PF01061"/>
    </source>
</evidence>
<dbReference type="GO" id="GO:0140359">
    <property type="term" value="F:ABC-type transporter activity"/>
    <property type="evidence" value="ECO:0007669"/>
    <property type="project" value="InterPro"/>
</dbReference>
<evidence type="ECO:0000256" key="6">
    <source>
        <dbReference type="SAM" id="Phobius"/>
    </source>
</evidence>
<feature type="transmembrane region" description="Helical" evidence="6">
    <location>
        <begin position="232"/>
        <end position="252"/>
    </location>
</feature>
<feature type="transmembrane region" description="Helical" evidence="6">
    <location>
        <begin position="264"/>
        <end position="287"/>
    </location>
</feature>
<evidence type="ECO:0000256" key="3">
    <source>
        <dbReference type="ARBA" id="ARBA00022692"/>
    </source>
</evidence>
<dbReference type="AlphaFoldDB" id="A0A7R9LKP9"/>
<evidence type="ECO:0000313" key="9">
    <source>
        <dbReference type="Proteomes" id="UP000728032"/>
    </source>
</evidence>
<dbReference type="InterPro" id="IPR000412">
    <property type="entry name" value="ABC_2_transport"/>
</dbReference>
<keyword evidence="9" id="KW-1185">Reference proteome</keyword>
<dbReference type="InterPro" id="IPR013525">
    <property type="entry name" value="ABC2_TM"/>
</dbReference>
<dbReference type="EMBL" id="CAJPVJ010001370">
    <property type="protein sequence ID" value="CAG2164603.1"/>
    <property type="molecule type" value="Genomic_DNA"/>
</dbReference>
<feature type="non-terminal residue" evidence="8">
    <location>
        <position position="325"/>
    </location>
</feature>
<dbReference type="InterPro" id="IPR050352">
    <property type="entry name" value="ABCG_transporters"/>
</dbReference>
<sequence>MELCSLANVTRNSLSAINRLVAKQNPSRILEWFGLQDTDLYIYISLFIAYTAIDTLASHERQTLNTKLESIRIAKNESIVDNKSDTKINAKPESKQSLNDQIQDIWVLTKRAQLVSIRNPHVIWLRFLFMIISLFTKLMMYSGVKVGQWGGGECADRESVLARLSEFGSRESTERFRALQQNCSYILSNILFIHAVNIGPTLMTFTVELNIFVKEHFNKWYTCWSYFTARSLVDIPIVLILTIMFSTIMWWITGQVWDGWRFSAHLLIMILLALVSHSLGLLVSAIFMNNIRVCLWSFTIFIAPQMLLSGALIPIRVLPSYLQTF</sequence>
<keyword evidence="4 6" id="KW-1133">Transmembrane helix</keyword>
<evidence type="ECO:0000256" key="4">
    <source>
        <dbReference type="ARBA" id="ARBA00022989"/>
    </source>
</evidence>
<organism evidence="8">
    <name type="scientific">Oppiella nova</name>
    <dbReference type="NCBI Taxonomy" id="334625"/>
    <lineage>
        <taxon>Eukaryota</taxon>
        <taxon>Metazoa</taxon>
        <taxon>Ecdysozoa</taxon>
        <taxon>Arthropoda</taxon>
        <taxon>Chelicerata</taxon>
        <taxon>Arachnida</taxon>
        <taxon>Acari</taxon>
        <taxon>Acariformes</taxon>
        <taxon>Sarcoptiformes</taxon>
        <taxon>Oribatida</taxon>
        <taxon>Brachypylina</taxon>
        <taxon>Oppioidea</taxon>
        <taxon>Oppiidae</taxon>
        <taxon>Oppiella</taxon>
    </lineage>
</organism>
<keyword evidence="5 6" id="KW-0472">Membrane</keyword>
<reference evidence="8" key="1">
    <citation type="submission" date="2020-11" db="EMBL/GenBank/DDBJ databases">
        <authorList>
            <person name="Tran Van P."/>
        </authorList>
    </citation>
    <scope>NUCLEOTIDE SEQUENCE</scope>
</reference>
<dbReference type="Pfam" id="PF01061">
    <property type="entry name" value="ABC2_membrane"/>
    <property type="match status" value="1"/>
</dbReference>
<feature type="domain" description="ABC-2 type transporter transmembrane" evidence="7">
    <location>
        <begin position="104"/>
        <end position="324"/>
    </location>
</feature>
<feature type="transmembrane region" description="Helical" evidence="6">
    <location>
        <begin position="123"/>
        <end position="141"/>
    </location>
</feature>
<keyword evidence="3 6" id="KW-0812">Transmembrane</keyword>
<proteinExistence type="predicted"/>
<dbReference type="PANTHER" id="PTHR48041:SF78">
    <property type="entry name" value="ABC TRANSPORTER EXPRESSED IN TRACHEA, ISOFORM A"/>
    <property type="match status" value="1"/>
</dbReference>
<dbReference type="PRINTS" id="PR00164">
    <property type="entry name" value="ABC2TRNSPORT"/>
</dbReference>
<keyword evidence="2" id="KW-0813">Transport</keyword>
<name>A0A7R9LKP9_9ACAR</name>
<dbReference type="PANTHER" id="PTHR48041">
    <property type="entry name" value="ABC TRANSPORTER G FAMILY MEMBER 28"/>
    <property type="match status" value="1"/>
</dbReference>
<dbReference type="GO" id="GO:0043190">
    <property type="term" value="C:ATP-binding cassette (ABC) transporter complex"/>
    <property type="evidence" value="ECO:0007669"/>
    <property type="project" value="InterPro"/>
</dbReference>
<dbReference type="EMBL" id="OC916195">
    <property type="protein sequence ID" value="CAD7643473.1"/>
    <property type="molecule type" value="Genomic_DNA"/>
</dbReference>
<dbReference type="Proteomes" id="UP000728032">
    <property type="component" value="Unassembled WGS sequence"/>
</dbReference>
<feature type="transmembrane region" description="Helical" evidence="6">
    <location>
        <begin position="294"/>
        <end position="315"/>
    </location>
</feature>
<dbReference type="OrthoDB" id="10042850at2759"/>
<evidence type="ECO:0000313" key="8">
    <source>
        <dbReference type="EMBL" id="CAD7643473.1"/>
    </source>
</evidence>